<feature type="site" description="Essential for DHBP synthase activity" evidence="19">
    <location>
        <position position="127"/>
    </location>
</feature>
<keyword evidence="10 19" id="KW-0378">Hydrolase</keyword>
<comment type="cofactor">
    <cofactor evidence="19">
        <name>Mg(2+)</name>
        <dbReference type="ChEBI" id="CHEBI:18420"/>
    </cofactor>
    <cofactor evidence="19">
        <name>Mn(2+)</name>
        <dbReference type="ChEBI" id="CHEBI:29035"/>
    </cofactor>
    <text evidence="19">Binds 2 divalent metal cations per subunit. Magnesium or manganese.</text>
</comment>
<feature type="binding site" evidence="19">
    <location>
        <begin position="141"/>
        <end position="145"/>
    </location>
    <ligand>
        <name>D-ribulose 5-phosphate</name>
        <dbReference type="ChEBI" id="CHEBI:58121"/>
    </ligand>
</feature>
<keyword evidence="14 19" id="KW-0464">Manganese</keyword>
<evidence type="ECO:0000256" key="17">
    <source>
        <dbReference type="ARBA" id="ARBA00043932"/>
    </source>
</evidence>
<keyword evidence="9 19" id="KW-0547">Nucleotide-binding</keyword>
<feature type="binding site" evidence="19">
    <location>
        <position position="275"/>
    </location>
    <ligand>
        <name>Zn(2+)</name>
        <dbReference type="ChEBI" id="CHEBI:29105"/>
        <note>catalytic</note>
    </ligand>
</feature>
<sequence>MTRFDTIERAVADIAAGKAVVVVDDEGRENEGDLIFAAEKATPELVAFMIRYTSGYICVPLTGADCDRLGLPPMYSMNQDKHGTAYTVSVDAREGVSTGISAADRATTMRLLADPKARADEFTRPGHVVPLRAKEGGVLRRPGHTEAAVDLARMAGLGPAGVICEIVSQKNEGDMARTEELRIFADEHELALISIADMIAWRRKHEKQVERIAEARIPTRHGEFKAVGYKSIYDDVEHVALVRGDLSLDDGDDVLVRVHSECLTGDVFGSLRCDCGPQLDAAMEMVAAEGRGVVLYMRGHEGRGIGLMHKLQAYQLQDSGHDTVDANIELGLPADARDYGTGAQILVDLGIKSMRLLTNNPAKRVGLDGYGLSITDRVPMPVRANAENLRYLRTKRDRMGHDLVGLDDLDLGETAQ</sequence>
<keyword evidence="15 19" id="KW-0456">Lyase</keyword>
<dbReference type="GO" id="GO:0005829">
    <property type="term" value="C:cytosol"/>
    <property type="evidence" value="ECO:0007669"/>
    <property type="project" value="TreeGrafter"/>
</dbReference>
<dbReference type="OrthoDB" id="9793111at2"/>
<feature type="active site" description="Proton acceptor; for GTP cyclohydrolase activity" evidence="19">
    <location>
        <position position="335"/>
    </location>
</feature>
<protein>
    <recommendedName>
        <fullName evidence="19">Riboflavin biosynthesis protein RibBA</fullName>
    </recommendedName>
    <domain>
        <recommendedName>
            <fullName evidence="19">3,4-dihydroxy-2-butanone 4-phosphate synthase</fullName>
            <shortName evidence="19">DHBP synthase</shortName>
            <ecNumber evidence="19">4.1.99.12</ecNumber>
        </recommendedName>
    </domain>
    <domain>
        <recommendedName>
            <fullName evidence="19">GTP cyclohydrolase-2</fullName>
            <ecNumber evidence="19">3.5.4.25</ecNumber>
        </recommendedName>
        <alternativeName>
            <fullName evidence="19">GTP cyclohydrolase II</fullName>
        </alternativeName>
    </domain>
</protein>
<dbReference type="EMBL" id="CP006850">
    <property type="protein sequence ID" value="AHH19282.1"/>
    <property type="molecule type" value="Genomic_DNA"/>
</dbReference>
<dbReference type="GO" id="GO:0000287">
    <property type="term" value="F:magnesium ion binding"/>
    <property type="evidence" value="ECO:0007669"/>
    <property type="project" value="UniProtKB-UniRule"/>
</dbReference>
<feature type="region of interest" description="GTP cyclohydrolase II" evidence="19">
    <location>
        <begin position="205"/>
        <end position="416"/>
    </location>
</feature>
<comment type="similarity">
    <text evidence="6 19">In the N-terminal section; belongs to the DHBP synthase family.</text>
</comment>
<dbReference type="FunFam" id="3.40.50.10990:FF:000001">
    <property type="entry name" value="Riboflavin biosynthesis protein RibBA"/>
    <property type="match status" value="1"/>
</dbReference>
<dbReference type="Pfam" id="PF00926">
    <property type="entry name" value="DHBP_synthase"/>
    <property type="match status" value="1"/>
</dbReference>
<feature type="binding site" evidence="19">
    <location>
        <position position="273"/>
    </location>
    <ligand>
        <name>Zn(2+)</name>
        <dbReference type="ChEBI" id="CHEBI:29105"/>
        <note>catalytic</note>
    </ligand>
</feature>
<dbReference type="PATRIC" id="fig|1415166.3.peg.4622"/>
<dbReference type="UniPathway" id="UPA00275">
    <property type="reaction ID" value="UER00399"/>
</dbReference>
<feature type="site" description="Essential for DHBP synthase activity" evidence="19">
    <location>
        <position position="165"/>
    </location>
</feature>
<dbReference type="HOGENOM" id="CLU_020273_1_2_11"/>
<dbReference type="HAMAP" id="MF_00179">
    <property type="entry name" value="RibA"/>
    <property type="match status" value="1"/>
</dbReference>
<dbReference type="AlphaFoldDB" id="W5TJ65"/>
<dbReference type="EC" id="4.1.99.12" evidence="19"/>
<keyword evidence="11 19" id="KW-0862">Zinc</keyword>
<evidence type="ECO:0000256" key="13">
    <source>
        <dbReference type="ARBA" id="ARBA00023134"/>
    </source>
</evidence>
<evidence type="ECO:0000313" key="21">
    <source>
        <dbReference type="EMBL" id="AHH19282.1"/>
    </source>
</evidence>
<evidence type="ECO:0000256" key="12">
    <source>
        <dbReference type="ARBA" id="ARBA00022842"/>
    </source>
</evidence>
<dbReference type="Gene3D" id="3.90.870.10">
    <property type="entry name" value="DHBP synthase"/>
    <property type="match status" value="1"/>
</dbReference>
<dbReference type="NCBIfam" id="NF006803">
    <property type="entry name" value="PRK09311.1"/>
    <property type="match status" value="1"/>
</dbReference>
<dbReference type="KEGG" id="nno:NONO_c44980"/>
<feature type="binding site" evidence="19">
    <location>
        <position position="165"/>
    </location>
    <ligand>
        <name>D-ribulose 5-phosphate</name>
        <dbReference type="ChEBI" id="CHEBI:58121"/>
    </ligand>
</feature>
<dbReference type="PIRSF" id="PIRSF001259">
    <property type="entry name" value="RibA"/>
    <property type="match status" value="1"/>
</dbReference>
<dbReference type="GO" id="GO:0008270">
    <property type="term" value="F:zinc ion binding"/>
    <property type="evidence" value="ECO:0007669"/>
    <property type="project" value="UniProtKB-UniRule"/>
</dbReference>
<comment type="catalytic activity">
    <reaction evidence="1 19">
        <text>D-ribulose 5-phosphate = (2S)-2-hydroxy-3-oxobutyl phosphate + formate + H(+)</text>
        <dbReference type="Rhea" id="RHEA:18457"/>
        <dbReference type="ChEBI" id="CHEBI:15378"/>
        <dbReference type="ChEBI" id="CHEBI:15740"/>
        <dbReference type="ChEBI" id="CHEBI:58121"/>
        <dbReference type="ChEBI" id="CHEBI:58830"/>
        <dbReference type="EC" id="4.1.99.12"/>
    </reaction>
</comment>
<dbReference type="InterPro" id="IPR000926">
    <property type="entry name" value="RibA"/>
</dbReference>
<dbReference type="Proteomes" id="UP000019150">
    <property type="component" value="Chromosome"/>
</dbReference>
<feature type="binding site" evidence="19">
    <location>
        <position position="144"/>
    </location>
    <ligand>
        <name>Mg(2+)</name>
        <dbReference type="ChEBI" id="CHEBI:18420"/>
        <label>2</label>
    </ligand>
</feature>
<evidence type="ECO:0000256" key="5">
    <source>
        <dbReference type="ARBA" id="ARBA00004904"/>
    </source>
</evidence>
<feature type="binding site" evidence="19">
    <location>
        <begin position="28"/>
        <end position="29"/>
    </location>
    <ligand>
        <name>D-ribulose 5-phosphate</name>
        <dbReference type="ChEBI" id="CHEBI:58121"/>
    </ligand>
</feature>
<dbReference type="FunFam" id="3.90.870.10:FF:000001">
    <property type="entry name" value="Riboflavin biosynthesis protein RibBA"/>
    <property type="match status" value="1"/>
</dbReference>
<dbReference type="InterPro" id="IPR036144">
    <property type="entry name" value="RibA-like_sf"/>
</dbReference>
<dbReference type="HAMAP" id="MF_01283">
    <property type="entry name" value="RibBA"/>
    <property type="match status" value="1"/>
</dbReference>
<feature type="active site" description="Nucleophile; for GTP cyclohydrolase activity" evidence="19">
    <location>
        <position position="337"/>
    </location>
</feature>
<dbReference type="NCBIfam" id="NF001591">
    <property type="entry name" value="PRK00393.1"/>
    <property type="match status" value="1"/>
</dbReference>
<feature type="binding site" evidence="19">
    <location>
        <position position="358"/>
    </location>
    <ligand>
        <name>GTP</name>
        <dbReference type="ChEBI" id="CHEBI:37565"/>
    </ligand>
</feature>
<dbReference type="SUPFAM" id="SSF142695">
    <property type="entry name" value="RibA-like"/>
    <property type="match status" value="1"/>
</dbReference>
<evidence type="ECO:0000256" key="10">
    <source>
        <dbReference type="ARBA" id="ARBA00022801"/>
    </source>
</evidence>
<comment type="pathway">
    <text evidence="4 19">Cofactor biosynthesis; riboflavin biosynthesis; 5-amino-6-(D-ribitylamino)uracil from GTP: step 1/4.</text>
</comment>
<evidence type="ECO:0000256" key="11">
    <source>
        <dbReference type="ARBA" id="ARBA00022833"/>
    </source>
</evidence>
<evidence type="ECO:0000256" key="14">
    <source>
        <dbReference type="ARBA" id="ARBA00023211"/>
    </source>
</evidence>
<feature type="binding site" evidence="19">
    <location>
        <begin position="301"/>
        <end position="303"/>
    </location>
    <ligand>
        <name>GTP</name>
        <dbReference type="ChEBI" id="CHEBI:37565"/>
    </ligand>
</feature>
<keyword evidence="13 19" id="KW-0342">GTP-binding</keyword>
<dbReference type="Gene3D" id="3.40.50.10990">
    <property type="entry name" value="GTP cyclohydrolase II"/>
    <property type="match status" value="1"/>
</dbReference>
<comment type="similarity">
    <text evidence="19">In the C-terminal section; belongs to the GTP cyclohydrolase II family.</text>
</comment>
<feature type="binding site" evidence="19">
    <location>
        <position position="323"/>
    </location>
    <ligand>
        <name>GTP</name>
        <dbReference type="ChEBI" id="CHEBI:37565"/>
    </ligand>
</feature>
<dbReference type="InterPro" id="IPR000422">
    <property type="entry name" value="DHBP_synthase_RibB"/>
</dbReference>
<dbReference type="GO" id="GO:0003935">
    <property type="term" value="F:GTP cyclohydrolase II activity"/>
    <property type="evidence" value="ECO:0007669"/>
    <property type="project" value="UniProtKB-UniRule"/>
</dbReference>
<dbReference type="InterPro" id="IPR017945">
    <property type="entry name" value="DHBP_synth_RibB-like_a/b_dom"/>
</dbReference>
<comment type="function">
    <text evidence="3 19">Catalyzes the conversion of D-ribulose 5-phosphate to formate and 3,4-dihydroxy-2-butanone 4-phosphate.</text>
</comment>
<feature type="binding site" evidence="19">
    <location>
        <position position="29"/>
    </location>
    <ligand>
        <name>Mg(2+)</name>
        <dbReference type="ChEBI" id="CHEBI:18420"/>
        <label>1</label>
    </ligand>
</feature>
<dbReference type="eggNOG" id="COG0108">
    <property type="taxonomic scope" value="Bacteria"/>
</dbReference>
<dbReference type="Pfam" id="PF00925">
    <property type="entry name" value="GTP_cyclohydro2"/>
    <property type="match status" value="1"/>
</dbReference>
<dbReference type="NCBIfam" id="TIGR00505">
    <property type="entry name" value="ribA"/>
    <property type="match status" value="1"/>
</dbReference>
<feature type="binding site" evidence="19">
    <location>
        <position position="33"/>
    </location>
    <ligand>
        <name>D-ribulose 5-phosphate</name>
        <dbReference type="ChEBI" id="CHEBI:58121"/>
    </ligand>
</feature>
<evidence type="ECO:0000256" key="4">
    <source>
        <dbReference type="ARBA" id="ARBA00004853"/>
    </source>
</evidence>
<comment type="function">
    <text evidence="17 19">Catalyzes the conversion of GTP to 2,5-diamino-6-ribosylamino-4(3H)-pyrimidinone 5'-phosphate (DARP), formate and pyrophosphate.</text>
</comment>
<evidence type="ECO:0000256" key="19">
    <source>
        <dbReference type="HAMAP-Rule" id="MF_01283"/>
    </source>
</evidence>
<evidence type="ECO:0000256" key="6">
    <source>
        <dbReference type="ARBA" id="ARBA00005520"/>
    </source>
</evidence>
<evidence type="ECO:0000256" key="8">
    <source>
        <dbReference type="ARBA" id="ARBA00022723"/>
    </source>
</evidence>
<feature type="binding site" evidence="19">
    <location>
        <position position="363"/>
    </location>
    <ligand>
        <name>GTP</name>
        <dbReference type="ChEBI" id="CHEBI:37565"/>
    </ligand>
</feature>
<evidence type="ECO:0000256" key="15">
    <source>
        <dbReference type="ARBA" id="ARBA00023239"/>
    </source>
</evidence>
<dbReference type="GO" id="GO:0008686">
    <property type="term" value="F:3,4-dihydroxy-2-butanone-4-phosphate synthase activity"/>
    <property type="evidence" value="ECO:0007669"/>
    <property type="project" value="UniProtKB-UniRule"/>
</dbReference>
<dbReference type="RefSeq" id="WP_025350688.1">
    <property type="nucleotide sequence ID" value="NZ_CP006850.1"/>
</dbReference>
<dbReference type="GO" id="GO:0005525">
    <property type="term" value="F:GTP binding"/>
    <property type="evidence" value="ECO:0007669"/>
    <property type="project" value="UniProtKB-KW"/>
</dbReference>
<organism evidence="21 22">
    <name type="scientific">Nocardia nova SH22a</name>
    <dbReference type="NCBI Taxonomy" id="1415166"/>
    <lineage>
        <taxon>Bacteria</taxon>
        <taxon>Bacillati</taxon>
        <taxon>Actinomycetota</taxon>
        <taxon>Actinomycetes</taxon>
        <taxon>Mycobacteriales</taxon>
        <taxon>Nocardiaceae</taxon>
        <taxon>Nocardia</taxon>
    </lineage>
</organism>
<dbReference type="InterPro" id="IPR032677">
    <property type="entry name" value="GTP_cyclohydro_II"/>
</dbReference>
<gene>
    <name evidence="21" type="primary">ribBA1</name>
    <name evidence="19" type="synonym">ribBA</name>
    <name evidence="21" type="ORF">NONO_c44980</name>
</gene>
<dbReference type="HAMAP" id="MF_00180">
    <property type="entry name" value="RibB"/>
    <property type="match status" value="1"/>
</dbReference>
<feature type="region of interest" description="DHBP synthase" evidence="19">
    <location>
        <begin position="1"/>
        <end position="204"/>
    </location>
</feature>
<comment type="cofactor">
    <cofactor evidence="2">
        <name>Mn(2+)</name>
        <dbReference type="ChEBI" id="CHEBI:29035"/>
    </cofactor>
</comment>
<dbReference type="EC" id="3.5.4.25" evidence="19"/>
<evidence type="ECO:0000256" key="3">
    <source>
        <dbReference type="ARBA" id="ARBA00002284"/>
    </source>
</evidence>
<dbReference type="STRING" id="1415166.NONO_c44980"/>
<reference evidence="21 22" key="1">
    <citation type="journal article" date="2014" name="Appl. Environ. Microbiol.">
        <title>Insights into the Microbial Degradation of Rubber and Gutta-Percha by Analysis of the Complete Genome of Nocardia nova SH22a.</title>
        <authorList>
            <person name="Luo Q."/>
            <person name="Hiessl S."/>
            <person name="Poehlein A."/>
            <person name="Daniel R."/>
            <person name="Steinbuchel A."/>
        </authorList>
    </citation>
    <scope>NUCLEOTIDE SEQUENCE [LARGE SCALE GENOMIC DNA]</scope>
    <source>
        <strain evidence="21">SH22a</strain>
    </source>
</reference>
<keyword evidence="12 19" id="KW-0460">Magnesium</keyword>
<dbReference type="InterPro" id="IPR016299">
    <property type="entry name" value="Riboflavin_synth_RibBA"/>
</dbReference>
<comment type="catalytic activity">
    <reaction evidence="18 19">
        <text>GTP + 4 H2O = 2,5-diamino-6-hydroxy-4-(5-phosphoribosylamino)-pyrimidine + formate + 2 phosphate + 3 H(+)</text>
        <dbReference type="Rhea" id="RHEA:23704"/>
        <dbReference type="ChEBI" id="CHEBI:15377"/>
        <dbReference type="ChEBI" id="CHEBI:15378"/>
        <dbReference type="ChEBI" id="CHEBI:15740"/>
        <dbReference type="ChEBI" id="CHEBI:37565"/>
        <dbReference type="ChEBI" id="CHEBI:43474"/>
        <dbReference type="ChEBI" id="CHEBI:58614"/>
        <dbReference type="EC" id="3.5.4.25"/>
    </reaction>
</comment>
<dbReference type="GO" id="GO:0009231">
    <property type="term" value="P:riboflavin biosynthetic process"/>
    <property type="evidence" value="ECO:0007669"/>
    <property type="project" value="UniProtKB-UniRule"/>
</dbReference>
<dbReference type="eggNOG" id="COG0807">
    <property type="taxonomic scope" value="Bacteria"/>
</dbReference>
<keyword evidence="8 19" id="KW-0479">Metal-binding</keyword>
<feature type="binding site" evidence="19">
    <location>
        <position position="29"/>
    </location>
    <ligand>
        <name>Mg(2+)</name>
        <dbReference type="ChEBI" id="CHEBI:18420"/>
        <label>2</label>
    </ligand>
</feature>
<feature type="domain" description="GTP cyclohydrolase II" evidence="20">
    <location>
        <begin position="210"/>
        <end position="379"/>
    </location>
</feature>
<proteinExistence type="inferred from homology"/>
<feature type="binding site" evidence="19">
    <location>
        <position position="278"/>
    </location>
    <ligand>
        <name>GTP</name>
        <dbReference type="ChEBI" id="CHEBI:37565"/>
    </ligand>
</feature>
<dbReference type="PANTHER" id="PTHR21327">
    <property type="entry name" value="GTP CYCLOHYDROLASE II-RELATED"/>
    <property type="match status" value="1"/>
</dbReference>
<evidence type="ECO:0000313" key="22">
    <source>
        <dbReference type="Proteomes" id="UP000019150"/>
    </source>
</evidence>
<comment type="pathway">
    <text evidence="5 19">Cofactor biosynthesis; riboflavin biosynthesis; 2-hydroxy-3-oxobutyl phosphate from D-ribulose 5-phosphate: step 1/1.</text>
</comment>
<accession>W5TJ65</accession>
<comment type="cofactor">
    <cofactor evidence="19">
        <name>Zn(2+)</name>
        <dbReference type="ChEBI" id="CHEBI:29105"/>
    </cofactor>
    <text evidence="19">Binds 1 zinc ion per subunit.</text>
</comment>
<evidence type="ECO:0000256" key="1">
    <source>
        <dbReference type="ARBA" id="ARBA00000141"/>
    </source>
</evidence>
<dbReference type="GO" id="GO:0030145">
    <property type="term" value="F:manganese ion binding"/>
    <property type="evidence" value="ECO:0007669"/>
    <property type="project" value="UniProtKB-UniRule"/>
</dbReference>
<evidence type="ECO:0000256" key="18">
    <source>
        <dbReference type="ARBA" id="ARBA00049295"/>
    </source>
</evidence>
<keyword evidence="16 19" id="KW-0511">Multifunctional enzyme</keyword>
<keyword evidence="7 19" id="KW-0686">Riboflavin biosynthesis</keyword>
<feature type="binding site" evidence="19">
    <location>
        <position position="262"/>
    </location>
    <ligand>
        <name>Zn(2+)</name>
        <dbReference type="ChEBI" id="CHEBI:29105"/>
        <note>catalytic</note>
    </ligand>
</feature>
<evidence type="ECO:0000256" key="16">
    <source>
        <dbReference type="ARBA" id="ARBA00023268"/>
    </source>
</evidence>
<dbReference type="NCBIfam" id="TIGR00506">
    <property type="entry name" value="ribB"/>
    <property type="match status" value="1"/>
</dbReference>
<dbReference type="SUPFAM" id="SSF55821">
    <property type="entry name" value="YrdC/RibB"/>
    <property type="match status" value="1"/>
</dbReference>
<evidence type="ECO:0000259" key="20">
    <source>
        <dbReference type="Pfam" id="PF00925"/>
    </source>
</evidence>
<name>W5TJ65_9NOCA</name>
<keyword evidence="22" id="KW-1185">Reference proteome</keyword>
<evidence type="ECO:0000256" key="7">
    <source>
        <dbReference type="ARBA" id="ARBA00022619"/>
    </source>
</evidence>
<dbReference type="PANTHER" id="PTHR21327:SF18">
    <property type="entry name" value="3,4-DIHYDROXY-2-BUTANONE 4-PHOSPHATE SYNTHASE"/>
    <property type="match status" value="1"/>
</dbReference>
<evidence type="ECO:0000256" key="9">
    <source>
        <dbReference type="ARBA" id="ARBA00022741"/>
    </source>
</evidence>
<feature type="binding site" evidence="19">
    <location>
        <begin position="257"/>
        <end position="261"/>
    </location>
    <ligand>
        <name>GTP</name>
        <dbReference type="ChEBI" id="CHEBI:37565"/>
    </ligand>
</feature>
<dbReference type="CDD" id="cd00641">
    <property type="entry name" value="GTP_cyclohydro2"/>
    <property type="match status" value="1"/>
</dbReference>
<evidence type="ECO:0000256" key="2">
    <source>
        <dbReference type="ARBA" id="ARBA00001936"/>
    </source>
</evidence>